<keyword evidence="1" id="KW-0732">Signal</keyword>
<feature type="chain" id="PRO_5046396032" description="Secreted protein" evidence="1">
    <location>
        <begin position="18"/>
        <end position="108"/>
    </location>
</feature>
<evidence type="ECO:0000313" key="2">
    <source>
        <dbReference type="EMBL" id="MEQ2293018.1"/>
    </source>
</evidence>
<organism evidence="2 3">
    <name type="scientific">Ameca splendens</name>
    <dbReference type="NCBI Taxonomy" id="208324"/>
    <lineage>
        <taxon>Eukaryota</taxon>
        <taxon>Metazoa</taxon>
        <taxon>Chordata</taxon>
        <taxon>Craniata</taxon>
        <taxon>Vertebrata</taxon>
        <taxon>Euteleostomi</taxon>
        <taxon>Actinopterygii</taxon>
        <taxon>Neopterygii</taxon>
        <taxon>Teleostei</taxon>
        <taxon>Neoteleostei</taxon>
        <taxon>Acanthomorphata</taxon>
        <taxon>Ovalentaria</taxon>
        <taxon>Atherinomorphae</taxon>
        <taxon>Cyprinodontiformes</taxon>
        <taxon>Goodeidae</taxon>
        <taxon>Ameca</taxon>
    </lineage>
</organism>
<keyword evidence="3" id="KW-1185">Reference proteome</keyword>
<name>A0ABV0YGW9_9TELE</name>
<evidence type="ECO:0000256" key="1">
    <source>
        <dbReference type="SAM" id="SignalP"/>
    </source>
</evidence>
<evidence type="ECO:0008006" key="4">
    <source>
        <dbReference type="Google" id="ProtNLM"/>
    </source>
</evidence>
<accession>A0ABV0YGW9</accession>
<dbReference type="Proteomes" id="UP001469553">
    <property type="component" value="Unassembled WGS sequence"/>
</dbReference>
<proteinExistence type="predicted"/>
<comment type="caution">
    <text evidence="2">The sequence shown here is derived from an EMBL/GenBank/DDBJ whole genome shotgun (WGS) entry which is preliminary data.</text>
</comment>
<sequence length="108" mass="12272">MFLLFKLMLVIFSQLDCSVLVSVSMPMFISMPDFVNASCPNHLKPFCKFSCTIKILYPTSSGATVCTWVQLKNHTVHTKSLDTPSHSKSCLYFHDYEYCSFTLKASKL</sequence>
<feature type="signal peptide" evidence="1">
    <location>
        <begin position="1"/>
        <end position="17"/>
    </location>
</feature>
<gene>
    <name evidence="2" type="ORF">AMECASPLE_028904</name>
</gene>
<protein>
    <recommendedName>
        <fullName evidence="4">Secreted protein</fullName>
    </recommendedName>
</protein>
<reference evidence="2 3" key="1">
    <citation type="submission" date="2021-06" db="EMBL/GenBank/DDBJ databases">
        <authorList>
            <person name="Palmer J.M."/>
        </authorList>
    </citation>
    <scope>NUCLEOTIDE SEQUENCE [LARGE SCALE GENOMIC DNA]</scope>
    <source>
        <strain evidence="2 3">AS_MEX2019</strain>
        <tissue evidence="2">Muscle</tissue>
    </source>
</reference>
<evidence type="ECO:0000313" key="3">
    <source>
        <dbReference type="Proteomes" id="UP001469553"/>
    </source>
</evidence>
<dbReference type="EMBL" id="JAHRIP010031457">
    <property type="protein sequence ID" value="MEQ2293018.1"/>
    <property type="molecule type" value="Genomic_DNA"/>
</dbReference>